<reference evidence="1 2" key="1">
    <citation type="submission" date="2019-11" db="EMBL/GenBank/DDBJ databases">
        <title>Spirosoma endbachense sp. nov., isolated from a natural salt meadow.</title>
        <authorList>
            <person name="Rojas J."/>
            <person name="Ambika Manirajan B."/>
            <person name="Ratering S."/>
            <person name="Suarez C."/>
            <person name="Geissler-Plaum R."/>
            <person name="Schnell S."/>
        </authorList>
    </citation>
    <scope>NUCLEOTIDE SEQUENCE [LARGE SCALE GENOMIC DNA]</scope>
    <source>
        <strain evidence="1 2">I-24</strain>
    </source>
</reference>
<evidence type="ECO:0008006" key="3">
    <source>
        <dbReference type="Google" id="ProtNLM"/>
    </source>
</evidence>
<dbReference type="AlphaFoldDB" id="A0A6P1VZV4"/>
<dbReference type="InterPro" id="IPR011044">
    <property type="entry name" value="Quino_amine_DH_bsu"/>
</dbReference>
<gene>
    <name evidence="1" type="ORF">GJR95_20920</name>
</gene>
<name>A0A6P1VZV4_9BACT</name>
<dbReference type="SUPFAM" id="SSF50969">
    <property type="entry name" value="YVTN repeat-like/Quinoprotein amine dehydrogenase"/>
    <property type="match status" value="1"/>
</dbReference>
<keyword evidence="2" id="KW-1185">Reference proteome</keyword>
<proteinExistence type="predicted"/>
<protein>
    <recommendedName>
        <fullName evidence="3">WD40 repeat domain-containing protein</fullName>
    </recommendedName>
</protein>
<evidence type="ECO:0000313" key="1">
    <source>
        <dbReference type="EMBL" id="QHV97317.1"/>
    </source>
</evidence>
<dbReference type="RefSeq" id="WP_162387728.1">
    <property type="nucleotide sequence ID" value="NZ_CP045997.1"/>
</dbReference>
<organism evidence="1 2">
    <name type="scientific">Spirosoma endbachense</name>
    <dbReference type="NCBI Taxonomy" id="2666025"/>
    <lineage>
        <taxon>Bacteria</taxon>
        <taxon>Pseudomonadati</taxon>
        <taxon>Bacteroidota</taxon>
        <taxon>Cytophagia</taxon>
        <taxon>Cytophagales</taxon>
        <taxon>Cytophagaceae</taxon>
        <taxon>Spirosoma</taxon>
    </lineage>
</organism>
<evidence type="ECO:0000313" key="2">
    <source>
        <dbReference type="Proteomes" id="UP000464577"/>
    </source>
</evidence>
<dbReference type="EMBL" id="CP045997">
    <property type="protein sequence ID" value="QHV97317.1"/>
    <property type="molecule type" value="Genomic_DNA"/>
</dbReference>
<accession>A0A6P1VZV4</accession>
<dbReference type="KEGG" id="senf:GJR95_20920"/>
<sequence>MFKPIHFIWGLLSTLLLIIGKPAVFAQNRASSTPVPSTGKAGALKSEDFKYYAILRRTNMFQPSQYSLKGYPPSGLSTQAGLQTGIVVVDIRTMKEVAWWPEGTTFLHDNSIYTTTNSSLGTRVIKVSTNGTILYNKLLNLNKNGIGSGLTLSADLLHVYYLNNGDAWIGDFNIETGAVSNVHQVTQTGVIQGGETYMRQQTLLAGGYIINTQDGTFEQCCKYGFVPISSKATRFVYASGGPFGKDDKVWSLETRKPVFGFPGGAEHWLNAEQTKLIRQASNGYQIIDLSPIKSNAVNWKVTAYKHPTYLSTIWTSAKARLSPNGKYLFQAGGEGPTSGLYIHDSETYKESFLPMNLKKNMWRGANYAPEAFWTDNSHLIFKADEGSIVNGEMITTANQGTYIIDLNTKKAKRITPYLIDVDKDKVLRFADAEMILFQANNNLFTCSSNGDNLKQVTSLPNLYSLEYPFLDDEAR</sequence>
<dbReference type="Proteomes" id="UP000464577">
    <property type="component" value="Chromosome"/>
</dbReference>